<dbReference type="EMBL" id="MU001502">
    <property type="protein sequence ID" value="KAF2443426.1"/>
    <property type="molecule type" value="Genomic_DNA"/>
</dbReference>
<dbReference type="Proteomes" id="UP000799764">
    <property type="component" value="Unassembled WGS sequence"/>
</dbReference>
<name>A0A9P4PIC2_9PLEO</name>
<proteinExistence type="predicted"/>
<organism evidence="1 2">
    <name type="scientific">Karstenula rhodostoma CBS 690.94</name>
    <dbReference type="NCBI Taxonomy" id="1392251"/>
    <lineage>
        <taxon>Eukaryota</taxon>
        <taxon>Fungi</taxon>
        <taxon>Dikarya</taxon>
        <taxon>Ascomycota</taxon>
        <taxon>Pezizomycotina</taxon>
        <taxon>Dothideomycetes</taxon>
        <taxon>Pleosporomycetidae</taxon>
        <taxon>Pleosporales</taxon>
        <taxon>Massarineae</taxon>
        <taxon>Didymosphaeriaceae</taxon>
        <taxon>Karstenula</taxon>
    </lineage>
</organism>
<reference evidence="1" key="1">
    <citation type="journal article" date="2020" name="Stud. Mycol.">
        <title>101 Dothideomycetes genomes: a test case for predicting lifestyles and emergence of pathogens.</title>
        <authorList>
            <person name="Haridas S."/>
            <person name="Albert R."/>
            <person name="Binder M."/>
            <person name="Bloem J."/>
            <person name="Labutti K."/>
            <person name="Salamov A."/>
            <person name="Andreopoulos B."/>
            <person name="Baker S."/>
            <person name="Barry K."/>
            <person name="Bills G."/>
            <person name="Bluhm B."/>
            <person name="Cannon C."/>
            <person name="Castanera R."/>
            <person name="Culley D."/>
            <person name="Daum C."/>
            <person name="Ezra D."/>
            <person name="Gonzalez J."/>
            <person name="Henrissat B."/>
            <person name="Kuo A."/>
            <person name="Liang C."/>
            <person name="Lipzen A."/>
            <person name="Lutzoni F."/>
            <person name="Magnuson J."/>
            <person name="Mondo S."/>
            <person name="Nolan M."/>
            <person name="Ohm R."/>
            <person name="Pangilinan J."/>
            <person name="Park H.-J."/>
            <person name="Ramirez L."/>
            <person name="Alfaro M."/>
            <person name="Sun H."/>
            <person name="Tritt A."/>
            <person name="Yoshinaga Y."/>
            <person name="Zwiers L.-H."/>
            <person name="Turgeon B."/>
            <person name="Goodwin S."/>
            <person name="Spatafora J."/>
            <person name="Crous P."/>
            <person name="Grigoriev I."/>
        </authorList>
    </citation>
    <scope>NUCLEOTIDE SEQUENCE</scope>
    <source>
        <strain evidence="1">CBS 690.94</strain>
    </source>
</reference>
<sequence length="102" mass="10839">MEYSTQLESVTVAEAATDVDTSAVTWGSRPHLSNVTGRRMSSSCFQTRRGCQINYNPDPDEPACSTAPPLLCTPARAHLHHSISLSLAGSAAPRARSLPTAT</sequence>
<gene>
    <name evidence="1" type="ORF">P171DRAFT_37394</name>
</gene>
<evidence type="ECO:0000313" key="1">
    <source>
        <dbReference type="EMBL" id="KAF2443426.1"/>
    </source>
</evidence>
<protein>
    <submittedName>
        <fullName evidence="1">Uncharacterized protein</fullName>
    </submittedName>
</protein>
<accession>A0A9P4PIC2</accession>
<keyword evidence="2" id="KW-1185">Reference proteome</keyword>
<comment type="caution">
    <text evidence="1">The sequence shown here is derived from an EMBL/GenBank/DDBJ whole genome shotgun (WGS) entry which is preliminary data.</text>
</comment>
<evidence type="ECO:0000313" key="2">
    <source>
        <dbReference type="Proteomes" id="UP000799764"/>
    </source>
</evidence>
<dbReference type="AlphaFoldDB" id="A0A9P4PIC2"/>